<feature type="domain" description="HTH luxR-type" evidence="4">
    <location>
        <begin position="148"/>
        <end position="213"/>
    </location>
</feature>
<proteinExistence type="predicted"/>
<dbReference type="Proteomes" id="UP001339167">
    <property type="component" value="Unassembled WGS sequence"/>
</dbReference>
<gene>
    <name evidence="5" type="ORF">QWF21_05250</name>
</gene>
<dbReference type="PROSITE" id="PS00622">
    <property type="entry name" value="HTH_LUXR_1"/>
    <property type="match status" value="1"/>
</dbReference>
<dbReference type="CDD" id="cd06170">
    <property type="entry name" value="LuxR_C_like"/>
    <property type="match status" value="1"/>
</dbReference>
<dbReference type="InterPro" id="IPR016032">
    <property type="entry name" value="Sig_transdc_resp-reg_C-effctor"/>
</dbReference>
<sequence>MDSFHRLIVVTDREQTSNLSLLADSIHLKVEQVGRQEFEQKMFPGNALIAYPFVGRQLGKRGIPDDLVQGMSKGSLFLYQVERSFADPNFALNIGIRGLIYRDEQLDRVLTALKAMMAGELYFPRAIMSAMVDEVLQQRFKQGFNADALTAIQLLTRQEKRIIHLVAEGSRNKEIALTLNISAHTVKAHLSSIFRKTKSRNRVELLRWIQQSNPVQSLSLTH</sequence>
<evidence type="ECO:0000313" key="6">
    <source>
        <dbReference type="Proteomes" id="UP001339167"/>
    </source>
</evidence>
<comment type="caution">
    <text evidence="5">The sequence shown here is derived from an EMBL/GenBank/DDBJ whole genome shotgun (WGS) entry which is preliminary data.</text>
</comment>
<dbReference type="PRINTS" id="PR00038">
    <property type="entry name" value="HTHLUXR"/>
</dbReference>
<dbReference type="PANTHER" id="PTHR44688:SF16">
    <property type="entry name" value="DNA-BINDING TRANSCRIPTIONAL ACTIVATOR DEVR_DOSR"/>
    <property type="match status" value="1"/>
</dbReference>
<keyword evidence="6" id="KW-1185">Reference proteome</keyword>
<evidence type="ECO:0000259" key="4">
    <source>
        <dbReference type="PROSITE" id="PS50043"/>
    </source>
</evidence>
<dbReference type="PROSITE" id="PS50043">
    <property type="entry name" value="HTH_LUXR_2"/>
    <property type="match status" value="1"/>
</dbReference>
<evidence type="ECO:0000256" key="2">
    <source>
        <dbReference type="ARBA" id="ARBA00023125"/>
    </source>
</evidence>
<dbReference type="SUPFAM" id="SSF46894">
    <property type="entry name" value="C-terminal effector domain of the bipartite response regulators"/>
    <property type="match status" value="1"/>
</dbReference>
<dbReference type="InterPro" id="IPR000792">
    <property type="entry name" value="Tscrpt_reg_LuxR_C"/>
</dbReference>
<keyword evidence="3" id="KW-0804">Transcription</keyword>
<dbReference type="Gene3D" id="3.40.50.2300">
    <property type="match status" value="1"/>
</dbReference>
<accession>A0ABU7JE05</accession>
<dbReference type="Pfam" id="PF00196">
    <property type="entry name" value="GerE"/>
    <property type="match status" value="1"/>
</dbReference>
<dbReference type="PANTHER" id="PTHR44688">
    <property type="entry name" value="DNA-BINDING TRANSCRIPTIONAL ACTIVATOR DEVR_DOSR"/>
    <property type="match status" value="1"/>
</dbReference>
<organism evidence="5 6">
    <name type="scientific">Alkalimonas mucilaginosa</name>
    <dbReference type="NCBI Taxonomy" id="3057676"/>
    <lineage>
        <taxon>Bacteria</taxon>
        <taxon>Pseudomonadati</taxon>
        <taxon>Pseudomonadota</taxon>
        <taxon>Gammaproteobacteria</taxon>
        <taxon>Alkalimonas</taxon>
    </lineage>
</organism>
<dbReference type="Gene3D" id="1.10.10.10">
    <property type="entry name" value="Winged helix-like DNA-binding domain superfamily/Winged helix DNA-binding domain"/>
    <property type="match status" value="1"/>
</dbReference>
<protein>
    <submittedName>
        <fullName evidence="5">Response regulator transcription factor</fullName>
    </submittedName>
</protein>
<reference evidence="5 6" key="1">
    <citation type="submission" date="2023-06" db="EMBL/GenBank/DDBJ databases">
        <title>Alkalimonas sp., MEB004 an alkaliphilic bacterium isolated from Lonar Lake, India.</title>
        <authorList>
            <person name="Joshi A."/>
            <person name="Thite S."/>
        </authorList>
    </citation>
    <scope>NUCLEOTIDE SEQUENCE [LARGE SCALE GENOMIC DNA]</scope>
    <source>
        <strain evidence="5 6">MEB004</strain>
    </source>
</reference>
<evidence type="ECO:0000313" key="5">
    <source>
        <dbReference type="EMBL" id="MEE2023646.1"/>
    </source>
</evidence>
<keyword evidence="1" id="KW-0805">Transcription regulation</keyword>
<dbReference type="EMBL" id="JAUGZK010000003">
    <property type="protein sequence ID" value="MEE2023646.1"/>
    <property type="molecule type" value="Genomic_DNA"/>
</dbReference>
<dbReference type="SMART" id="SM00421">
    <property type="entry name" value="HTH_LUXR"/>
    <property type="match status" value="1"/>
</dbReference>
<keyword evidence="2" id="KW-0238">DNA-binding</keyword>
<name>A0ABU7JE05_9GAMM</name>
<dbReference type="InterPro" id="IPR036388">
    <property type="entry name" value="WH-like_DNA-bd_sf"/>
</dbReference>
<evidence type="ECO:0000256" key="1">
    <source>
        <dbReference type="ARBA" id="ARBA00023015"/>
    </source>
</evidence>
<evidence type="ECO:0000256" key="3">
    <source>
        <dbReference type="ARBA" id="ARBA00023163"/>
    </source>
</evidence>
<dbReference type="RefSeq" id="WP_330087000.1">
    <property type="nucleotide sequence ID" value="NZ_JAUGZK010000003.1"/>
</dbReference>